<protein>
    <submittedName>
        <fullName evidence="2">Uncharacterized protein</fullName>
    </submittedName>
</protein>
<feature type="signal peptide" evidence="1">
    <location>
        <begin position="1"/>
        <end position="19"/>
    </location>
</feature>
<gene>
    <name evidence="2" type="ORF">PG993_004588</name>
</gene>
<keyword evidence="3" id="KW-1185">Reference proteome</keyword>
<dbReference type="Proteomes" id="UP001444661">
    <property type="component" value="Unassembled WGS sequence"/>
</dbReference>
<feature type="chain" id="PRO_5045517063" evidence="1">
    <location>
        <begin position="20"/>
        <end position="133"/>
    </location>
</feature>
<keyword evidence="1" id="KW-0732">Signal</keyword>
<organism evidence="2 3">
    <name type="scientific">Apiospora rasikravindrae</name>
    <dbReference type="NCBI Taxonomy" id="990691"/>
    <lineage>
        <taxon>Eukaryota</taxon>
        <taxon>Fungi</taxon>
        <taxon>Dikarya</taxon>
        <taxon>Ascomycota</taxon>
        <taxon>Pezizomycotina</taxon>
        <taxon>Sordariomycetes</taxon>
        <taxon>Xylariomycetidae</taxon>
        <taxon>Amphisphaeriales</taxon>
        <taxon>Apiosporaceae</taxon>
        <taxon>Apiospora</taxon>
    </lineage>
</organism>
<evidence type="ECO:0000256" key="1">
    <source>
        <dbReference type="SAM" id="SignalP"/>
    </source>
</evidence>
<accession>A0ABR1TD79</accession>
<evidence type="ECO:0000313" key="3">
    <source>
        <dbReference type="Proteomes" id="UP001444661"/>
    </source>
</evidence>
<name>A0ABR1TD79_9PEZI</name>
<sequence>MRAAQALAALLTVAATVAAQAFPNCDPDCKSCGLTCSQGCNAPLAPADCQDCLYCRRESSACAYVQLGGQEPSAHCQTCYGSCQCRIAAVCYDDLPPVTSGTASASAPPAGPTKPLVAGGMICLGGGCPDAAQ</sequence>
<dbReference type="EMBL" id="JAQQWK010000003">
    <property type="protein sequence ID" value="KAK8044564.1"/>
    <property type="molecule type" value="Genomic_DNA"/>
</dbReference>
<proteinExistence type="predicted"/>
<reference evidence="2 3" key="1">
    <citation type="submission" date="2023-01" db="EMBL/GenBank/DDBJ databases">
        <title>Analysis of 21 Apiospora genomes using comparative genomics revels a genus with tremendous synthesis potential of carbohydrate active enzymes and secondary metabolites.</title>
        <authorList>
            <person name="Sorensen T."/>
        </authorList>
    </citation>
    <scope>NUCLEOTIDE SEQUENCE [LARGE SCALE GENOMIC DNA]</scope>
    <source>
        <strain evidence="2 3">CBS 33761</strain>
    </source>
</reference>
<comment type="caution">
    <text evidence="2">The sequence shown here is derived from an EMBL/GenBank/DDBJ whole genome shotgun (WGS) entry which is preliminary data.</text>
</comment>
<evidence type="ECO:0000313" key="2">
    <source>
        <dbReference type="EMBL" id="KAK8044564.1"/>
    </source>
</evidence>